<dbReference type="RefSeq" id="WP_380579341.1">
    <property type="nucleotide sequence ID" value="NZ_JBHSQJ010000009.1"/>
</dbReference>
<dbReference type="InterPro" id="IPR036412">
    <property type="entry name" value="HAD-like_sf"/>
</dbReference>
<keyword evidence="2" id="KW-1185">Reference proteome</keyword>
<dbReference type="Gene3D" id="3.40.50.1000">
    <property type="entry name" value="HAD superfamily/HAD-like"/>
    <property type="match status" value="1"/>
</dbReference>
<comment type="caution">
    <text evidence="1">The sequence shown here is derived from an EMBL/GenBank/DDBJ whole genome shotgun (WGS) entry which is preliminary data.</text>
</comment>
<proteinExistence type="predicted"/>
<sequence length="222" mass="23231">MTAPLPAAVLLDFDGPVCSLFAGRPPALAARRIADLLRDAGLTPAQERDPHALLAGLPAGRLAAQAHGLLEQEELAAVPSAELTPGVEQAVKEFSSAGVRLAVVSNNASAAVEAFLRGRPVLEEALAGRVFGRDPDPARMKPSPWPLRRALAALGMADRPGDCLFVGDSEADCLSAEAADVPFVGLYGHVPKRRARLLAAGVPETRLLPDWNALNIPVGTCF</sequence>
<gene>
    <name evidence="1" type="ORF">ACFP3V_02960</name>
</gene>
<evidence type="ECO:0000313" key="2">
    <source>
        <dbReference type="Proteomes" id="UP001596174"/>
    </source>
</evidence>
<evidence type="ECO:0000313" key="1">
    <source>
        <dbReference type="EMBL" id="MFC5906183.1"/>
    </source>
</evidence>
<dbReference type="SUPFAM" id="SSF56784">
    <property type="entry name" value="HAD-like"/>
    <property type="match status" value="1"/>
</dbReference>
<reference evidence="2" key="1">
    <citation type="journal article" date="2019" name="Int. J. Syst. Evol. Microbiol.">
        <title>The Global Catalogue of Microorganisms (GCM) 10K type strain sequencing project: providing services to taxonomists for standard genome sequencing and annotation.</title>
        <authorList>
            <consortium name="The Broad Institute Genomics Platform"/>
            <consortium name="The Broad Institute Genome Sequencing Center for Infectious Disease"/>
            <person name="Wu L."/>
            <person name="Ma J."/>
        </authorList>
    </citation>
    <scope>NUCLEOTIDE SEQUENCE [LARGE SCALE GENOMIC DNA]</scope>
    <source>
        <strain evidence="2">JCM 4816</strain>
    </source>
</reference>
<keyword evidence="1" id="KW-0378">Hydrolase</keyword>
<dbReference type="InterPro" id="IPR023214">
    <property type="entry name" value="HAD_sf"/>
</dbReference>
<dbReference type="InterPro" id="IPR050155">
    <property type="entry name" value="HAD-like_hydrolase_sf"/>
</dbReference>
<protein>
    <submittedName>
        <fullName evidence="1">HAD family hydrolase</fullName>
        <ecNumber evidence="1">3.-.-.-</ecNumber>
    </submittedName>
</protein>
<dbReference type="PANTHER" id="PTHR43434:SF1">
    <property type="entry name" value="PHOSPHOGLYCOLATE PHOSPHATASE"/>
    <property type="match status" value="1"/>
</dbReference>
<accession>A0ABW1FVY3</accession>
<dbReference type="PANTHER" id="PTHR43434">
    <property type="entry name" value="PHOSPHOGLYCOLATE PHOSPHATASE"/>
    <property type="match status" value="1"/>
</dbReference>
<dbReference type="GO" id="GO:0016787">
    <property type="term" value="F:hydrolase activity"/>
    <property type="evidence" value="ECO:0007669"/>
    <property type="project" value="UniProtKB-KW"/>
</dbReference>
<dbReference type="Proteomes" id="UP001596174">
    <property type="component" value="Unassembled WGS sequence"/>
</dbReference>
<dbReference type="Pfam" id="PF00702">
    <property type="entry name" value="Hydrolase"/>
    <property type="match status" value="1"/>
</dbReference>
<dbReference type="EMBL" id="JBHSQJ010000009">
    <property type="protein sequence ID" value="MFC5906183.1"/>
    <property type="molecule type" value="Genomic_DNA"/>
</dbReference>
<dbReference type="EC" id="3.-.-.-" evidence="1"/>
<organism evidence="1 2">
    <name type="scientific">Streptacidiphilus monticola</name>
    <dbReference type="NCBI Taxonomy" id="2161674"/>
    <lineage>
        <taxon>Bacteria</taxon>
        <taxon>Bacillati</taxon>
        <taxon>Actinomycetota</taxon>
        <taxon>Actinomycetes</taxon>
        <taxon>Kitasatosporales</taxon>
        <taxon>Streptomycetaceae</taxon>
        <taxon>Streptacidiphilus</taxon>
    </lineage>
</organism>
<name>A0ABW1FVY3_9ACTN</name>